<evidence type="ECO:0000313" key="2">
    <source>
        <dbReference type="Proteomes" id="UP001279734"/>
    </source>
</evidence>
<comment type="caution">
    <text evidence="1">The sequence shown here is derived from an EMBL/GenBank/DDBJ whole genome shotgun (WGS) entry which is preliminary data.</text>
</comment>
<organism evidence="1 2">
    <name type="scientific">Nepenthes gracilis</name>
    <name type="common">Slender pitcher plant</name>
    <dbReference type="NCBI Taxonomy" id="150966"/>
    <lineage>
        <taxon>Eukaryota</taxon>
        <taxon>Viridiplantae</taxon>
        <taxon>Streptophyta</taxon>
        <taxon>Embryophyta</taxon>
        <taxon>Tracheophyta</taxon>
        <taxon>Spermatophyta</taxon>
        <taxon>Magnoliopsida</taxon>
        <taxon>eudicotyledons</taxon>
        <taxon>Gunneridae</taxon>
        <taxon>Pentapetalae</taxon>
        <taxon>Caryophyllales</taxon>
        <taxon>Nepenthaceae</taxon>
        <taxon>Nepenthes</taxon>
    </lineage>
</organism>
<proteinExistence type="predicted"/>
<dbReference type="AlphaFoldDB" id="A0AAD3P5R1"/>
<accession>A0AAD3P5R1</accession>
<name>A0AAD3P5R1_NEPGR</name>
<reference evidence="1" key="1">
    <citation type="submission" date="2023-05" db="EMBL/GenBank/DDBJ databases">
        <title>Nepenthes gracilis genome sequencing.</title>
        <authorList>
            <person name="Fukushima K."/>
        </authorList>
    </citation>
    <scope>NUCLEOTIDE SEQUENCE</scope>
    <source>
        <strain evidence="1">SING2019-196</strain>
    </source>
</reference>
<protein>
    <submittedName>
        <fullName evidence="1">Uncharacterized protein</fullName>
    </submittedName>
</protein>
<dbReference type="EMBL" id="BSYO01000001">
    <property type="protein sequence ID" value="GMH00001.1"/>
    <property type="molecule type" value="Genomic_DNA"/>
</dbReference>
<sequence>MKIHSLAGSLPMTFYEVVSSSLGSPFLIFHPSYMEDFFMKCPVAYEEWELTDDGAVCSDQTIILHEKSWQMVDRVQGRVPAMTWKLPSLHAIGTSLALGPRDRAVGRPTNNFVVKTSQPWTFFILDFSIRVINVCSRRLTQLQNHKTNIDYQQWPIVNSRFNAQYMQPQQQ</sequence>
<dbReference type="Proteomes" id="UP001279734">
    <property type="component" value="Unassembled WGS sequence"/>
</dbReference>
<gene>
    <name evidence="1" type="ORF">Nepgr_001840</name>
</gene>
<evidence type="ECO:0000313" key="1">
    <source>
        <dbReference type="EMBL" id="GMH00001.1"/>
    </source>
</evidence>
<keyword evidence="2" id="KW-1185">Reference proteome</keyword>